<sequence>MLIQYQTQHQESNSNYMDSDLSQQPSINYMHVQSISEYNISSIAKPPNKFKDAYQKKIYKVQKRSDHLRKSTMEINYQMQQEFYRQNLNNGDNEQHYSSLHARSVQQVINDKQGGHNNISDGQIDSIMPQPSIAIKSQSHNRSTDSCSMYFEKKLTDRKKRTFNVLMQFNPKLAHEVVYKGSSNIPKLSKIDVQFKKHIDAATIIQKYFRAWRARQEYAVLVYKKYQEIEHQQELENEKLLDQWILEQETKKLQEEIDEKNRLFKFQLKKRHDAALLIQRQVRYYLRKKNSGISTTQILERKKLDDMMRQNDDDFNDYTQMDLSMQLSIKQGERKSRCSPKSVGHSKNRIGRGHLFNRIRQLQIETSNQSMIEPDMSQTKSPINVKLQGSTTPIDLSNSSYLLNNQRSNSFLGASKTPQNITNLIKISRIQNNLQKKNSNELDSSIGHKVADVEELKQMIGEINRDQKLQGKIKNENRISYENNSSENANQSQKVNDEKVKDAGKSGQSLFSIDSSSGKLDGVLNLASGGEGDSSNRSPFIFQKNLLSSGNSAVNQDSHLDNSLNNLFDSLKQPTYCNNNFDLTQKLQDNFHELISHCETIQELESLATPLPSLQDNLNNQQKKSRRQKRSILDSIDASDNLIVEPNINEQKISKEFQSKILILPPKNHQVIRTKNEPEKNIYNQFLREESIKDGHLNHQVSVGNSNQYTQQQQIVDQQAISIMDLIQPPSYYHYDDTISSSGNIDESNANDIFGNGNDQYLNENDFPMTQLIKERTLCYQKEKLNKYEYQLNILKQQEQQTNQISQQVQQQQQQQQNYYDYDQRFKYFEEILREYNTKEKFLRQLAEKRNDLLKRIKFHQAIISNFNQMIENANGGQPLTARRQKSVKRSQQFKNEQPQQIKPNQDHQYYQASQANTNRGGQKKAVPKQNLGLKNLNQVKTKGAGKSAQISAREMITNKDENLQNYNIKKTKSRDRRQQQQQHVIINNQPAQLIYQYQSASNHHKQQLQ</sequence>
<dbReference type="AlphaFoldDB" id="A0A078B3Z5"/>
<feature type="region of interest" description="Disordered" evidence="1">
    <location>
        <begin position="480"/>
        <end position="511"/>
    </location>
</feature>
<feature type="compositionally biased region" description="Basic and acidic residues" evidence="1">
    <location>
        <begin position="495"/>
        <end position="504"/>
    </location>
</feature>
<gene>
    <name evidence="2" type="primary">Contig8447.g9012</name>
    <name evidence="2" type="ORF">STYLEM_18083</name>
</gene>
<keyword evidence="3" id="KW-1185">Reference proteome</keyword>
<proteinExistence type="predicted"/>
<dbReference type="Pfam" id="PF00612">
    <property type="entry name" value="IQ"/>
    <property type="match status" value="1"/>
</dbReference>
<name>A0A078B3Z5_STYLE</name>
<evidence type="ECO:0000313" key="2">
    <source>
        <dbReference type="EMBL" id="CDW88956.1"/>
    </source>
</evidence>
<dbReference type="PROSITE" id="PS50096">
    <property type="entry name" value="IQ"/>
    <property type="match status" value="1"/>
</dbReference>
<feature type="region of interest" description="Disordered" evidence="1">
    <location>
        <begin position="330"/>
        <end position="349"/>
    </location>
</feature>
<feature type="compositionally biased region" description="Polar residues" evidence="1">
    <location>
        <begin position="612"/>
        <end position="622"/>
    </location>
</feature>
<dbReference type="EMBL" id="CCKQ01017078">
    <property type="protein sequence ID" value="CDW88956.1"/>
    <property type="molecule type" value="Genomic_DNA"/>
</dbReference>
<dbReference type="InParanoid" id="A0A078B3Z5"/>
<dbReference type="InterPro" id="IPR000048">
    <property type="entry name" value="IQ_motif_EF-hand-BS"/>
</dbReference>
<dbReference type="CDD" id="cd23767">
    <property type="entry name" value="IQCD"/>
    <property type="match status" value="1"/>
</dbReference>
<feature type="compositionally biased region" description="Low complexity" evidence="1">
    <location>
        <begin position="480"/>
        <end position="493"/>
    </location>
</feature>
<evidence type="ECO:0000313" key="3">
    <source>
        <dbReference type="Proteomes" id="UP000039865"/>
    </source>
</evidence>
<accession>A0A078B3Z5</accession>
<feature type="region of interest" description="Disordered" evidence="1">
    <location>
        <begin position="612"/>
        <end position="631"/>
    </location>
</feature>
<reference evidence="2 3" key="1">
    <citation type="submission" date="2014-06" db="EMBL/GenBank/DDBJ databases">
        <authorList>
            <person name="Swart Estienne"/>
        </authorList>
    </citation>
    <scope>NUCLEOTIDE SEQUENCE [LARGE SCALE GENOMIC DNA]</scope>
    <source>
        <strain evidence="2 3">130c</strain>
    </source>
</reference>
<evidence type="ECO:0000256" key="1">
    <source>
        <dbReference type="SAM" id="MobiDB-lite"/>
    </source>
</evidence>
<dbReference type="SMART" id="SM00015">
    <property type="entry name" value="IQ"/>
    <property type="match status" value="2"/>
</dbReference>
<organism evidence="2 3">
    <name type="scientific">Stylonychia lemnae</name>
    <name type="common">Ciliate</name>
    <dbReference type="NCBI Taxonomy" id="5949"/>
    <lineage>
        <taxon>Eukaryota</taxon>
        <taxon>Sar</taxon>
        <taxon>Alveolata</taxon>
        <taxon>Ciliophora</taxon>
        <taxon>Intramacronucleata</taxon>
        <taxon>Spirotrichea</taxon>
        <taxon>Stichotrichia</taxon>
        <taxon>Sporadotrichida</taxon>
        <taxon>Oxytrichidae</taxon>
        <taxon>Stylonychinae</taxon>
        <taxon>Stylonychia</taxon>
    </lineage>
</organism>
<dbReference type="Proteomes" id="UP000039865">
    <property type="component" value="Unassembled WGS sequence"/>
</dbReference>
<protein>
    <submittedName>
        <fullName evidence="2">Uncharacterized protein</fullName>
    </submittedName>
</protein>